<feature type="domain" description="RING-type" evidence="11">
    <location>
        <begin position="253"/>
        <end position="485"/>
    </location>
</feature>
<dbReference type="EC" id="2.3.2.31" evidence="2"/>
<dbReference type="InterPro" id="IPR047551">
    <property type="entry name" value="BRcat_RBR_RNF217"/>
</dbReference>
<evidence type="ECO:0000256" key="5">
    <source>
        <dbReference type="ARBA" id="ARBA00022737"/>
    </source>
</evidence>
<dbReference type="Pfam" id="PF01485">
    <property type="entry name" value="IBR"/>
    <property type="match status" value="2"/>
</dbReference>
<dbReference type="AlphaFoldDB" id="A0A267FD82"/>
<evidence type="ECO:0000313" key="13">
    <source>
        <dbReference type="Proteomes" id="UP000215902"/>
    </source>
</evidence>
<evidence type="ECO:0000256" key="1">
    <source>
        <dbReference type="ARBA" id="ARBA00001798"/>
    </source>
</evidence>
<feature type="non-terminal residue" evidence="12">
    <location>
        <position position="1"/>
    </location>
</feature>
<dbReference type="Proteomes" id="UP000215902">
    <property type="component" value="Unassembled WGS sequence"/>
</dbReference>
<keyword evidence="5" id="KW-0677">Repeat</keyword>
<dbReference type="PANTHER" id="PTHR11685">
    <property type="entry name" value="RBR FAMILY RING FINGER AND IBR DOMAIN-CONTAINING"/>
    <property type="match status" value="1"/>
</dbReference>
<evidence type="ECO:0000256" key="7">
    <source>
        <dbReference type="ARBA" id="ARBA00022786"/>
    </source>
</evidence>
<feature type="transmembrane region" description="Helical" evidence="10">
    <location>
        <begin position="499"/>
        <end position="532"/>
    </location>
</feature>
<organism evidence="12 13">
    <name type="scientific">Macrostomum lignano</name>
    <dbReference type="NCBI Taxonomy" id="282301"/>
    <lineage>
        <taxon>Eukaryota</taxon>
        <taxon>Metazoa</taxon>
        <taxon>Spiralia</taxon>
        <taxon>Lophotrochozoa</taxon>
        <taxon>Platyhelminthes</taxon>
        <taxon>Rhabditophora</taxon>
        <taxon>Macrostomorpha</taxon>
        <taxon>Macrostomida</taxon>
        <taxon>Macrostomidae</taxon>
        <taxon>Macrostomum</taxon>
    </lineage>
</organism>
<sequence length="547" mass="59119">RARTALLSCSHSTESRSEAMVSEAARSLRALEETKPSSEADRGDRVSNYDDAGPLESVSQAAAADAAAEEETTGEAEAEAPIPEAPISEAPIAEAPIPEAPIPEAAIPEAAIPEAAIPEAAIPEAAIPEAAIPEAAIPEATAEAEPAGLDPLLVEFDSSGRSCLARFDKAAFDRALGAHLPSLFQAGGVSAHLRDKMRALLEASPAGALPYEFSLLFSSTERRQVCDLRAAACLDYYLDRFASSFRDLPSSISIGECDICFAESVLVRQRRCCRLLGCSACLADHTRFALAKGRPYVGCPSCPVLLSRDEIRLLCLRGRPDLLHRYNQLLADAERLPDAKTCPDCGHVCRRDQDSGVNDVECEACGFAWCFACHGPHHPGRRCPDSADSDGQLLTAWSREMRPDPDMEAAGVAESRRARHCPECRALIERNGGCRYVSCTVCRTEFCYLCGKRLVQEGRYFGLLPRRLLGGHSSRLSVFGCSAEFLPDRPRLRRAIRRGLLGVGIGGAVIVALTASPLLLLASPVWAPLLAVRERRRRRQLGEQRLP</sequence>
<feature type="compositionally biased region" description="Basic and acidic residues" evidence="9">
    <location>
        <begin position="29"/>
        <end position="48"/>
    </location>
</feature>
<proteinExistence type="predicted"/>
<dbReference type="CDD" id="cd20342">
    <property type="entry name" value="BRcat_RBR_RNF217"/>
    <property type="match status" value="1"/>
</dbReference>
<dbReference type="SMART" id="SM00647">
    <property type="entry name" value="IBR"/>
    <property type="match status" value="2"/>
</dbReference>
<keyword evidence="10" id="KW-0472">Membrane</keyword>
<keyword evidence="6" id="KW-0863">Zinc-finger</keyword>
<evidence type="ECO:0000256" key="9">
    <source>
        <dbReference type="SAM" id="MobiDB-lite"/>
    </source>
</evidence>
<evidence type="ECO:0000256" key="6">
    <source>
        <dbReference type="ARBA" id="ARBA00022771"/>
    </source>
</evidence>
<evidence type="ECO:0000256" key="10">
    <source>
        <dbReference type="SAM" id="Phobius"/>
    </source>
</evidence>
<keyword evidence="8" id="KW-0862">Zinc</keyword>
<dbReference type="InterPro" id="IPR044066">
    <property type="entry name" value="TRIAD_supradom"/>
</dbReference>
<dbReference type="GO" id="GO:0016567">
    <property type="term" value="P:protein ubiquitination"/>
    <property type="evidence" value="ECO:0007669"/>
    <property type="project" value="InterPro"/>
</dbReference>
<dbReference type="Gene3D" id="1.20.120.1750">
    <property type="match status" value="1"/>
</dbReference>
<dbReference type="OrthoDB" id="1431934at2759"/>
<keyword evidence="10" id="KW-1133">Transmembrane helix</keyword>
<dbReference type="InterPro" id="IPR031127">
    <property type="entry name" value="E3_UB_ligase_RBR"/>
</dbReference>
<evidence type="ECO:0000256" key="3">
    <source>
        <dbReference type="ARBA" id="ARBA00022679"/>
    </source>
</evidence>
<feature type="compositionally biased region" description="Acidic residues" evidence="9">
    <location>
        <begin position="67"/>
        <end position="78"/>
    </location>
</feature>
<evidence type="ECO:0000256" key="8">
    <source>
        <dbReference type="ARBA" id="ARBA00022833"/>
    </source>
</evidence>
<feature type="region of interest" description="Disordered" evidence="9">
    <location>
        <begin position="1"/>
        <end position="84"/>
    </location>
</feature>
<evidence type="ECO:0000259" key="11">
    <source>
        <dbReference type="PROSITE" id="PS51873"/>
    </source>
</evidence>
<dbReference type="PROSITE" id="PS51873">
    <property type="entry name" value="TRIAD"/>
    <property type="match status" value="1"/>
</dbReference>
<reference evidence="12 13" key="1">
    <citation type="submission" date="2017-06" db="EMBL/GenBank/DDBJ databases">
        <title>A platform for efficient transgenesis in Macrostomum lignano, a flatworm model organism for stem cell research.</title>
        <authorList>
            <person name="Berezikov E."/>
        </authorList>
    </citation>
    <scope>NUCLEOTIDE SEQUENCE [LARGE SCALE GENOMIC DNA]</scope>
    <source>
        <strain evidence="12">DV1</strain>
        <tissue evidence="12">Whole organism</tissue>
    </source>
</reference>
<keyword evidence="13" id="KW-1185">Reference proteome</keyword>
<comment type="catalytic activity">
    <reaction evidence="1">
        <text>[E2 ubiquitin-conjugating enzyme]-S-ubiquitinyl-L-cysteine + [acceptor protein]-L-lysine = [E2 ubiquitin-conjugating enzyme]-L-cysteine + [acceptor protein]-N(6)-ubiquitinyl-L-lysine.</text>
        <dbReference type="EC" id="2.3.2.31"/>
    </reaction>
</comment>
<gene>
    <name evidence="12" type="ORF">BOX15_Mlig024448g1</name>
</gene>
<dbReference type="STRING" id="282301.A0A267FD82"/>
<evidence type="ECO:0000256" key="2">
    <source>
        <dbReference type="ARBA" id="ARBA00012251"/>
    </source>
</evidence>
<keyword evidence="10" id="KW-0812">Transmembrane</keyword>
<comment type="caution">
    <text evidence="12">The sequence shown here is derived from an EMBL/GenBank/DDBJ whole genome shotgun (WGS) entry which is preliminary data.</text>
</comment>
<evidence type="ECO:0000256" key="4">
    <source>
        <dbReference type="ARBA" id="ARBA00022723"/>
    </source>
</evidence>
<name>A0A267FD82_9PLAT</name>
<dbReference type="GO" id="GO:0008270">
    <property type="term" value="F:zinc ion binding"/>
    <property type="evidence" value="ECO:0007669"/>
    <property type="project" value="UniProtKB-KW"/>
</dbReference>
<protein>
    <recommendedName>
        <fullName evidence="2">RBR-type E3 ubiquitin transferase</fullName>
        <ecNumber evidence="2">2.3.2.31</ecNumber>
    </recommendedName>
</protein>
<dbReference type="EMBL" id="NIVC01001143">
    <property type="protein sequence ID" value="PAA71740.1"/>
    <property type="molecule type" value="Genomic_DNA"/>
</dbReference>
<keyword evidence="3" id="KW-0808">Transferase</keyword>
<keyword evidence="4" id="KW-0479">Metal-binding</keyword>
<dbReference type="SUPFAM" id="SSF57850">
    <property type="entry name" value="RING/U-box"/>
    <property type="match status" value="2"/>
</dbReference>
<evidence type="ECO:0000313" key="12">
    <source>
        <dbReference type="EMBL" id="PAA71740.1"/>
    </source>
</evidence>
<dbReference type="InterPro" id="IPR002867">
    <property type="entry name" value="IBR_dom"/>
</dbReference>
<dbReference type="GO" id="GO:0061630">
    <property type="term" value="F:ubiquitin protein ligase activity"/>
    <property type="evidence" value="ECO:0007669"/>
    <property type="project" value="UniProtKB-EC"/>
</dbReference>
<accession>A0A267FD82</accession>
<keyword evidence="7" id="KW-0833">Ubl conjugation pathway</keyword>